<dbReference type="EMBL" id="SOYY01000006">
    <property type="protein sequence ID" value="KAA0719760.1"/>
    <property type="molecule type" value="Genomic_DNA"/>
</dbReference>
<evidence type="ECO:0000256" key="1">
    <source>
        <dbReference type="SAM" id="SignalP"/>
    </source>
</evidence>
<dbReference type="AlphaFoldDB" id="A0A5A9PCL6"/>
<feature type="chain" id="PRO_5023123682" description="UPAR/Ly6 domain-containing protein" evidence="1">
    <location>
        <begin position="20"/>
        <end position="118"/>
    </location>
</feature>
<evidence type="ECO:0000313" key="3">
    <source>
        <dbReference type="EMBL" id="KAA0719760.1"/>
    </source>
</evidence>
<reference evidence="3 4" key="1">
    <citation type="journal article" date="2019" name="Mol. Ecol. Resour.">
        <title>Chromosome-level genome assembly of Triplophysa tibetana, a fish adapted to the harsh high-altitude environment of the Tibetan Plateau.</title>
        <authorList>
            <person name="Yang X."/>
            <person name="Liu H."/>
            <person name="Ma Z."/>
            <person name="Zou Y."/>
            <person name="Zou M."/>
            <person name="Mao Y."/>
            <person name="Li X."/>
            <person name="Wang H."/>
            <person name="Chen T."/>
            <person name="Wang W."/>
            <person name="Yang R."/>
        </authorList>
    </citation>
    <scope>NUCLEOTIDE SEQUENCE [LARGE SCALE GENOMIC DNA]</scope>
    <source>
        <strain evidence="3">TTIB1903HZAU</strain>
        <tissue evidence="3">Muscle</tissue>
    </source>
</reference>
<feature type="domain" description="UPAR/Ly6" evidence="2">
    <location>
        <begin position="20"/>
        <end position="107"/>
    </location>
</feature>
<dbReference type="SMART" id="SM00134">
    <property type="entry name" value="LU"/>
    <property type="match status" value="1"/>
</dbReference>
<sequence>MDLRITIAVLFILITGGQSLKCYSCTSILNSVCDAKEETCGDGFTKCFIGTVTTSAGSITTKSCSKADETCVTVNTEVLGQKVSSRCCDTDLCNGADGVFKGSFLLLLCPLFFYTLFH</sequence>
<proteinExistence type="predicted"/>
<name>A0A5A9PCL6_9TELE</name>
<evidence type="ECO:0000259" key="2">
    <source>
        <dbReference type="SMART" id="SM00134"/>
    </source>
</evidence>
<organism evidence="3 4">
    <name type="scientific">Triplophysa tibetana</name>
    <dbReference type="NCBI Taxonomy" id="1572043"/>
    <lineage>
        <taxon>Eukaryota</taxon>
        <taxon>Metazoa</taxon>
        <taxon>Chordata</taxon>
        <taxon>Craniata</taxon>
        <taxon>Vertebrata</taxon>
        <taxon>Euteleostomi</taxon>
        <taxon>Actinopterygii</taxon>
        <taxon>Neopterygii</taxon>
        <taxon>Teleostei</taxon>
        <taxon>Ostariophysi</taxon>
        <taxon>Cypriniformes</taxon>
        <taxon>Nemacheilidae</taxon>
        <taxon>Triplophysa</taxon>
    </lineage>
</organism>
<dbReference type="SUPFAM" id="SSF57302">
    <property type="entry name" value="Snake toxin-like"/>
    <property type="match status" value="1"/>
</dbReference>
<dbReference type="GO" id="GO:0098552">
    <property type="term" value="C:side of membrane"/>
    <property type="evidence" value="ECO:0007669"/>
    <property type="project" value="UniProtKB-KW"/>
</dbReference>
<gene>
    <name evidence="3" type="ORF">E1301_Tti019156</name>
</gene>
<comment type="caution">
    <text evidence="3">The sequence shown here is derived from an EMBL/GenBank/DDBJ whole genome shotgun (WGS) entry which is preliminary data.</text>
</comment>
<dbReference type="InterPro" id="IPR016054">
    <property type="entry name" value="LY6_UPA_recep-like"/>
</dbReference>
<dbReference type="Proteomes" id="UP000324632">
    <property type="component" value="Chromosome 6"/>
</dbReference>
<keyword evidence="1" id="KW-0732">Signal</keyword>
<dbReference type="Gene3D" id="2.10.60.10">
    <property type="entry name" value="CD59"/>
    <property type="match status" value="1"/>
</dbReference>
<accession>A0A5A9PCL6</accession>
<feature type="signal peptide" evidence="1">
    <location>
        <begin position="1"/>
        <end position="19"/>
    </location>
</feature>
<dbReference type="InterPro" id="IPR045860">
    <property type="entry name" value="Snake_toxin-like_sf"/>
</dbReference>
<protein>
    <recommendedName>
        <fullName evidence="2">UPAR/Ly6 domain-containing protein</fullName>
    </recommendedName>
</protein>
<dbReference type="Pfam" id="PF00021">
    <property type="entry name" value="UPAR_LY6"/>
    <property type="match status" value="1"/>
</dbReference>
<keyword evidence="4" id="KW-1185">Reference proteome</keyword>
<evidence type="ECO:0000313" key="4">
    <source>
        <dbReference type="Proteomes" id="UP000324632"/>
    </source>
</evidence>